<dbReference type="Proteomes" id="UP000001887">
    <property type="component" value="Chromosome"/>
</dbReference>
<accession>D2QZY7</accession>
<evidence type="ECO:0008006" key="3">
    <source>
        <dbReference type="Google" id="ProtNLM"/>
    </source>
</evidence>
<reference evidence="1 2" key="1">
    <citation type="journal article" date="2009" name="Stand. Genomic Sci.">
        <title>Complete genome sequence of Pirellula staleyi type strain (ATCC 27377).</title>
        <authorList>
            <person name="Clum A."/>
            <person name="Tindall B.J."/>
            <person name="Sikorski J."/>
            <person name="Ivanova N."/>
            <person name="Mavrommatis K."/>
            <person name="Lucas S."/>
            <person name="Glavina del Rio T."/>
            <person name="Nolan M."/>
            <person name="Chen F."/>
            <person name="Tice H."/>
            <person name="Pitluck S."/>
            <person name="Cheng J.F."/>
            <person name="Chertkov O."/>
            <person name="Brettin T."/>
            <person name="Han C."/>
            <person name="Detter J.C."/>
            <person name="Kuske C."/>
            <person name="Bruce D."/>
            <person name="Goodwin L."/>
            <person name="Ovchinikova G."/>
            <person name="Pati A."/>
            <person name="Mikhailova N."/>
            <person name="Chen A."/>
            <person name="Palaniappan K."/>
            <person name="Land M."/>
            <person name="Hauser L."/>
            <person name="Chang Y.J."/>
            <person name="Jeffries C.D."/>
            <person name="Chain P."/>
            <person name="Rohde M."/>
            <person name="Goker M."/>
            <person name="Bristow J."/>
            <person name="Eisen J.A."/>
            <person name="Markowitz V."/>
            <person name="Hugenholtz P."/>
            <person name="Kyrpides N.C."/>
            <person name="Klenk H.P."/>
            <person name="Lapidus A."/>
        </authorList>
    </citation>
    <scope>NUCLEOTIDE SEQUENCE [LARGE SCALE GENOMIC DNA]</scope>
    <source>
        <strain evidence="2">ATCC 27377 / DSM 6068 / ICPB 4128</strain>
    </source>
</reference>
<organism evidence="1 2">
    <name type="scientific">Pirellula staleyi (strain ATCC 27377 / DSM 6068 / ICPB 4128)</name>
    <name type="common">Pirella staleyi</name>
    <dbReference type="NCBI Taxonomy" id="530564"/>
    <lineage>
        <taxon>Bacteria</taxon>
        <taxon>Pseudomonadati</taxon>
        <taxon>Planctomycetota</taxon>
        <taxon>Planctomycetia</taxon>
        <taxon>Pirellulales</taxon>
        <taxon>Pirellulaceae</taxon>
        <taxon>Pirellula</taxon>
    </lineage>
</organism>
<gene>
    <name evidence="1" type="ordered locus">Psta_3694</name>
</gene>
<dbReference type="KEGG" id="psl:Psta_3694"/>
<keyword evidence="2" id="KW-1185">Reference proteome</keyword>
<dbReference type="HOGENOM" id="CLU_2048181_0_0_0"/>
<proteinExistence type="predicted"/>
<evidence type="ECO:0000313" key="1">
    <source>
        <dbReference type="EMBL" id="ADB18352.1"/>
    </source>
</evidence>
<dbReference type="STRING" id="530564.Psta_3694"/>
<dbReference type="NCBIfam" id="NF047593">
    <property type="entry name" value="IS66_ISAeme5_TnpA"/>
    <property type="match status" value="1"/>
</dbReference>
<name>D2QZY7_PIRSD</name>
<dbReference type="AlphaFoldDB" id="D2QZY7"/>
<sequence length="115" mass="12878">MAKQQRSGEREQRWRDLIARFAVSGLSVRAFCQRERVPESAFYAWRRTLQQRDLEATRAAPAFLPVAIQRPERATVAETCVDLPGGVTIRIGEATSIERVAALVRALRSSSEAHA</sequence>
<dbReference type="OrthoDB" id="8757337at2"/>
<evidence type="ECO:0000313" key="2">
    <source>
        <dbReference type="Proteomes" id="UP000001887"/>
    </source>
</evidence>
<dbReference type="EMBL" id="CP001848">
    <property type="protein sequence ID" value="ADB18352.1"/>
    <property type="molecule type" value="Genomic_DNA"/>
</dbReference>
<protein>
    <recommendedName>
        <fullName evidence="3">Transposase IS3/IS911 family protein</fullName>
    </recommendedName>
</protein>